<dbReference type="OrthoDB" id="8993954at2"/>
<dbReference type="Proteomes" id="UP000235616">
    <property type="component" value="Unassembled WGS sequence"/>
</dbReference>
<accession>A0A2N7VT65</accession>
<evidence type="ECO:0000259" key="2">
    <source>
        <dbReference type="Pfam" id="PF11575"/>
    </source>
</evidence>
<feature type="domain" description="Ferric siderophore reductase C-terminal" evidence="2">
    <location>
        <begin position="233"/>
        <end position="254"/>
    </location>
</feature>
<dbReference type="GO" id="GO:0051537">
    <property type="term" value="F:2 iron, 2 sulfur cluster binding"/>
    <property type="evidence" value="ECO:0007669"/>
    <property type="project" value="InterPro"/>
</dbReference>
<dbReference type="NCBIfam" id="TIGR03951">
    <property type="entry name" value="Fe_III_red_FhuF"/>
    <property type="match status" value="1"/>
</dbReference>
<dbReference type="InterPro" id="IPR022770">
    <property type="entry name" value="IucA/IucC-like_C"/>
</dbReference>
<dbReference type="GO" id="GO:0003824">
    <property type="term" value="F:catalytic activity"/>
    <property type="evidence" value="ECO:0007669"/>
    <property type="project" value="UniProtKB-ARBA"/>
</dbReference>
<protein>
    <submittedName>
        <fullName evidence="3">Siderophore-iron reductase FhuF</fullName>
    </submittedName>
</protein>
<dbReference type="RefSeq" id="WP_102645333.1">
    <property type="nucleotide sequence ID" value="NZ_PNYA01000008.1"/>
</dbReference>
<dbReference type="EMBL" id="PNYA01000008">
    <property type="protein sequence ID" value="PMS20353.1"/>
    <property type="molecule type" value="Genomic_DNA"/>
</dbReference>
<reference evidence="3 4" key="1">
    <citation type="submission" date="2018-01" db="EMBL/GenBank/DDBJ databases">
        <title>Whole genome analyses suggest that Burkholderia sensu lato contains two further novel genera in the rhizoxinica-symbiotica group Mycetohabitans gen. nov., and Trinickia gen. nov.: implications for the evolution of diazotrophy and nodulation in the Burkholderiaceae.</title>
        <authorList>
            <person name="Estrada-de los Santos P."/>
            <person name="Palmer M."/>
            <person name="Chavez-Ramirez B."/>
            <person name="Beukes C."/>
            <person name="Steenkamp E.T."/>
            <person name="Hirsch A.M."/>
            <person name="Manyaka P."/>
            <person name="Maluk M."/>
            <person name="Lafos M."/>
            <person name="Crook M."/>
            <person name="Gross E."/>
            <person name="Simon M.F."/>
            <person name="Bueno dos Reis Junior F."/>
            <person name="Poole P.S."/>
            <person name="Venter S.N."/>
            <person name="James E.K."/>
        </authorList>
    </citation>
    <scope>NUCLEOTIDE SEQUENCE [LARGE SCALE GENOMIC DNA]</scope>
    <source>
        <strain evidence="3 4">GIMN1.004</strain>
    </source>
</reference>
<comment type="caution">
    <text evidence="3">The sequence shown here is derived from an EMBL/GenBank/DDBJ whole genome shotgun (WGS) entry which is preliminary data.</text>
</comment>
<organism evidence="3 4">
    <name type="scientific">Trinickia dabaoshanensis</name>
    <dbReference type="NCBI Taxonomy" id="564714"/>
    <lineage>
        <taxon>Bacteria</taxon>
        <taxon>Pseudomonadati</taxon>
        <taxon>Pseudomonadota</taxon>
        <taxon>Betaproteobacteria</taxon>
        <taxon>Burkholderiales</taxon>
        <taxon>Burkholderiaceae</taxon>
        <taxon>Trinickia</taxon>
    </lineage>
</organism>
<keyword evidence="4" id="KW-1185">Reference proteome</keyword>
<proteinExistence type="predicted"/>
<dbReference type="AlphaFoldDB" id="A0A2N7VT65"/>
<sequence>MNAAPKPFAALVEDSPLAPLLEHVWIGAPDTACRGSGASDADLVYVQVDALSGECDRMLDAMARRYRGDASRHGRALLSQWSKFYFRLAAPAAIAAALTLHRPLAMAADRCTVALRDGVPVALHLPHDALSDATGEPARRYRSLVQEHLCVVIDILSACAQMAPRVLWGNAGNLLDALFDAHRTGAASAQASLDAAWMFGSMCLADGERNPLRESVRSMTPRSALLPTPFRARRVCCLRYEIPGERQLCASCPLLLTMNDEQIAEQAAGD</sequence>
<evidence type="ECO:0000259" key="1">
    <source>
        <dbReference type="Pfam" id="PF06276"/>
    </source>
</evidence>
<gene>
    <name evidence="3" type="primary">fhuF</name>
    <name evidence="3" type="ORF">C0Z18_10415</name>
</gene>
<evidence type="ECO:0000313" key="3">
    <source>
        <dbReference type="EMBL" id="PMS20353.1"/>
    </source>
</evidence>
<feature type="domain" description="Aerobactin siderophore biosynthesis IucA/IucC-like C-terminal" evidence="1">
    <location>
        <begin position="79"/>
        <end position="217"/>
    </location>
</feature>
<evidence type="ECO:0000313" key="4">
    <source>
        <dbReference type="Proteomes" id="UP000235616"/>
    </source>
</evidence>
<dbReference type="InterPro" id="IPR024726">
    <property type="entry name" value="FhuF_C"/>
</dbReference>
<dbReference type="InterPro" id="IPR008090">
    <property type="entry name" value="Fe_iron_reduct"/>
</dbReference>
<name>A0A2N7VT65_9BURK</name>
<dbReference type="Pfam" id="PF06276">
    <property type="entry name" value="FhuF"/>
    <property type="match status" value="1"/>
</dbReference>
<dbReference type="Pfam" id="PF11575">
    <property type="entry name" value="FhuF_C"/>
    <property type="match status" value="1"/>
</dbReference>